<keyword evidence="2" id="KW-0804">Transcription</keyword>
<dbReference type="Pfam" id="PF13280">
    <property type="entry name" value="WYL"/>
    <property type="match status" value="1"/>
</dbReference>
<dbReference type="InterPro" id="IPR001034">
    <property type="entry name" value="DeoR_HTH"/>
</dbReference>
<dbReference type="Pfam" id="PF25583">
    <property type="entry name" value="WCX"/>
    <property type="match status" value="1"/>
</dbReference>
<proteinExistence type="predicted"/>
<dbReference type="PROSITE" id="PS52050">
    <property type="entry name" value="WYL"/>
    <property type="match status" value="1"/>
</dbReference>
<dbReference type="InterPro" id="IPR036388">
    <property type="entry name" value="WH-like_DNA-bd_sf"/>
</dbReference>
<dbReference type="InterPro" id="IPR036390">
    <property type="entry name" value="WH_DNA-bd_sf"/>
</dbReference>
<dbReference type="InterPro" id="IPR057727">
    <property type="entry name" value="WCX_dom"/>
</dbReference>
<dbReference type="Proteomes" id="UP001342418">
    <property type="component" value="Chromosome"/>
</dbReference>
<dbReference type="InterPro" id="IPR028349">
    <property type="entry name" value="PafC-like"/>
</dbReference>
<dbReference type="EMBL" id="CP030941">
    <property type="protein sequence ID" value="UUP17034.1"/>
    <property type="molecule type" value="Genomic_DNA"/>
</dbReference>
<feature type="domain" description="HTH deoR-type" evidence="4">
    <location>
        <begin position="2"/>
        <end position="57"/>
    </location>
</feature>
<dbReference type="PANTHER" id="PTHR34580:SF1">
    <property type="entry name" value="PROTEIN PAFC"/>
    <property type="match status" value="1"/>
</dbReference>
<evidence type="ECO:0000256" key="1">
    <source>
        <dbReference type="ARBA" id="ARBA00023015"/>
    </source>
</evidence>
<dbReference type="RefSeq" id="WP_338529406.1">
    <property type="nucleotide sequence ID" value="NZ_CP030941.1"/>
</dbReference>
<evidence type="ECO:0000256" key="2">
    <source>
        <dbReference type="ARBA" id="ARBA00023163"/>
    </source>
</evidence>
<gene>
    <name evidence="5" type="ORF">NTH_01485</name>
</gene>
<dbReference type="InterPro" id="IPR051534">
    <property type="entry name" value="CBASS_pafABC_assoc_protein"/>
</dbReference>
<evidence type="ECO:0000259" key="4">
    <source>
        <dbReference type="PROSITE" id="PS51000"/>
    </source>
</evidence>
<dbReference type="PROSITE" id="PS51000">
    <property type="entry name" value="HTH_DEOR_2"/>
    <property type="match status" value="1"/>
</dbReference>
<evidence type="ECO:0000313" key="5">
    <source>
        <dbReference type="EMBL" id="UUP17034.1"/>
    </source>
</evidence>
<accession>A0ABY5MIF7</accession>
<dbReference type="PIRSF" id="PIRSF016838">
    <property type="entry name" value="PafC"/>
    <property type="match status" value="1"/>
</dbReference>
<dbReference type="Pfam" id="PF08279">
    <property type="entry name" value="HTH_11"/>
    <property type="match status" value="1"/>
</dbReference>
<reference evidence="5 6" key="1">
    <citation type="submission" date="2018-07" db="EMBL/GenBank/DDBJ databases">
        <title>Genome sequence of Nitratireductor thuwali#1536.</title>
        <authorList>
            <person name="Michoud G."/>
            <person name="Merlino G."/>
            <person name="Sefrji F.O."/>
            <person name="Daffonchio D."/>
        </authorList>
    </citation>
    <scope>NUCLEOTIDE SEQUENCE [LARGE SCALE GENOMIC DNA]</scope>
    <source>
        <strain evidence="6">Nit1536</strain>
    </source>
</reference>
<feature type="signal peptide" evidence="3">
    <location>
        <begin position="1"/>
        <end position="25"/>
    </location>
</feature>
<feature type="chain" id="PRO_5045896996" description="HTH deoR-type domain-containing protein" evidence="3">
    <location>
        <begin position="26"/>
        <end position="316"/>
    </location>
</feature>
<keyword evidence="6" id="KW-1185">Reference proteome</keyword>
<keyword evidence="3" id="KW-0732">Signal</keyword>
<protein>
    <recommendedName>
        <fullName evidence="4">HTH deoR-type domain-containing protein</fullName>
    </recommendedName>
</protein>
<evidence type="ECO:0000256" key="3">
    <source>
        <dbReference type="SAM" id="SignalP"/>
    </source>
</evidence>
<evidence type="ECO:0000313" key="6">
    <source>
        <dbReference type="Proteomes" id="UP001342418"/>
    </source>
</evidence>
<keyword evidence="1" id="KW-0805">Transcription regulation</keyword>
<dbReference type="InterPro" id="IPR013196">
    <property type="entry name" value="HTH_11"/>
</dbReference>
<sequence length="316" mass="34524">MRAHRLLSILLLLQVRGRLSAQALADELEVSVRTIYRDVDELSAAGIPIYGDSGPGGGFSLLEGYRAGLTGLTSEEAQALFLAGFPQATDLAGLGEVAAMAKLKLQAATMSRGPADGLADRIHLDPTVWYRQPPRPRHLDTVARATLEGQTLHIRYESWKNAVTRIVDPLGLVLKAGVWYLVAGANGHPRTYRVSGISEATALEEPARRPAGFVLADFWNANREAFERSLNRLSATIRVAPAGIRRLDMLGSAIEDAVRAAEPDCDGWRTAEVPIESIDNAAELFLWFGTNFEVVAPPELRRKTRELTLEIANSHR</sequence>
<dbReference type="PANTHER" id="PTHR34580">
    <property type="match status" value="1"/>
</dbReference>
<dbReference type="SUPFAM" id="SSF46785">
    <property type="entry name" value="Winged helix' DNA-binding domain"/>
    <property type="match status" value="1"/>
</dbReference>
<dbReference type="InterPro" id="IPR026881">
    <property type="entry name" value="WYL_dom"/>
</dbReference>
<dbReference type="Gene3D" id="1.10.10.10">
    <property type="entry name" value="Winged helix-like DNA-binding domain superfamily/Winged helix DNA-binding domain"/>
    <property type="match status" value="1"/>
</dbReference>
<organism evidence="5 6">
    <name type="scientific">Nitratireductor thuwali</name>
    <dbReference type="NCBI Taxonomy" id="2267699"/>
    <lineage>
        <taxon>Bacteria</taxon>
        <taxon>Pseudomonadati</taxon>
        <taxon>Pseudomonadota</taxon>
        <taxon>Alphaproteobacteria</taxon>
        <taxon>Hyphomicrobiales</taxon>
        <taxon>Phyllobacteriaceae</taxon>
        <taxon>Nitratireductor</taxon>
    </lineage>
</organism>
<name>A0ABY5MIF7_9HYPH</name>